<comment type="caution">
    <text evidence="4">The sequence shown here is derived from an EMBL/GenBank/DDBJ whole genome shotgun (WGS) entry which is preliminary data.</text>
</comment>
<dbReference type="PANTHER" id="PTHR43157">
    <property type="entry name" value="PHOSPHATIDYLINOSITOL-GLYCAN BIOSYNTHESIS CLASS F PROTEIN-RELATED"/>
    <property type="match status" value="1"/>
</dbReference>
<reference evidence="5" key="1">
    <citation type="journal article" date="2019" name="Int. J. Syst. Evol. Microbiol.">
        <title>The Global Catalogue of Microorganisms (GCM) 10K type strain sequencing project: providing services to taxonomists for standard genome sequencing and annotation.</title>
        <authorList>
            <consortium name="The Broad Institute Genomics Platform"/>
            <consortium name="The Broad Institute Genome Sequencing Center for Infectious Disease"/>
            <person name="Wu L."/>
            <person name="Ma J."/>
        </authorList>
    </citation>
    <scope>NUCLEOTIDE SEQUENCE [LARGE SCALE GENOMIC DNA]</scope>
    <source>
        <strain evidence="5">KCTC 22245</strain>
    </source>
</reference>
<feature type="compositionally biased region" description="Polar residues" evidence="3">
    <location>
        <begin position="305"/>
        <end position="315"/>
    </location>
</feature>
<dbReference type="EMBL" id="JBHRVA010000003">
    <property type="protein sequence ID" value="MFC3303296.1"/>
    <property type="molecule type" value="Genomic_DNA"/>
</dbReference>
<dbReference type="Proteomes" id="UP001595607">
    <property type="component" value="Unassembled WGS sequence"/>
</dbReference>
<dbReference type="SUPFAM" id="SSF51735">
    <property type="entry name" value="NAD(P)-binding Rossmann-fold domains"/>
    <property type="match status" value="1"/>
</dbReference>
<evidence type="ECO:0000256" key="3">
    <source>
        <dbReference type="SAM" id="MobiDB-lite"/>
    </source>
</evidence>
<dbReference type="InterPro" id="IPR036291">
    <property type="entry name" value="NAD(P)-bd_dom_sf"/>
</dbReference>
<dbReference type="Gene3D" id="3.40.50.720">
    <property type="entry name" value="NAD(P)-binding Rossmann-like Domain"/>
    <property type="match status" value="1"/>
</dbReference>
<dbReference type="PRINTS" id="PR00081">
    <property type="entry name" value="GDHRDH"/>
</dbReference>
<keyword evidence="1" id="KW-0560">Oxidoreductase</keyword>
<evidence type="ECO:0000313" key="4">
    <source>
        <dbReference type="EMBL" id="MFC3303296.1"/>
    </source>
</evidence>
<feature type="region of interest" description="Disordered" evidence="3">
    <location>
        <begin position="296"/>
        <end position="315"/>
    </location>
</feature>
<proteinExistence type="inferred from homology"/>
<sequence>MIEHRQKTFVVTGANTGIGYGTAKALARTGGKVIITARSSDKGEAALTRLKEETGHKNFALQLLDLGDLASIRAAAEALKHEDRIDVLVNNAGLGTAKGGTTKDGFELIMGVNHIGTFAFTEALMPKIRATTRERGEARIINLSSAAHQFARKLDPENLLPEKRGISRDAYSESKMCNLLHAREMARRYGMVGIRAHAVHPGFVNSDFGRKNHFPGAWQALFLLTKPMQITPEKGAKTTLAAALSDDGAWNNGLYWEKEKPATPTLPSDPDRVARAMWDETERLLAEKGFVIEHEEDEDEARFAGQTSSLFPNGL</sequence>
<keyword evidence="5" id="KW-1185">Reference proteome</keyword>
<accession>A0ABV7MDM2</accession>
<dbReference type="Pfam" id="PF00106">
    <property type="entry name" value="adh_short"/>
    <property type="match status" value="1"/>
</dbReference>
<gene>
    <name evidence="4" type="ORF">ACFONP_11185</name>
</gene>
<dbReference type="RefSeq" id="WP_189575731.1">
    <property type="nucleotide sequence ID" value="NZ_BMXU01000002.1"/>
</dbReference>
<dbReference type="PANTHER" id="PTHR43157:SF31">
    <property type="entry name" value="PHOSPHATIDYLINOSITOL-GLYCAN BIOSYNTHESIS CLASS F PROTEIN"/>
    <property type="match status" value="1"/>
</dbReference>
<dbReference type="PRINTS" id="PR00080">
    <property type="entry name" value="SDRFAMILY"/>
</dbReference>
<name>A0ABV7MDM2_9PROT</name>
<evidence type="ECO:0000313" key="5">
    <source>
        <dbReference type="Proteomes" id="UP001595607"/>
    </source>
</evidence>
<evidence type="ECO:0000256" key="2">
    <source>
        <dbReference type="RuleBase" id="RU000363"/>
    </source>
</evidence>
<organism evidence="4 5">
    <name type="scientific">Parvularcula lutaonensis</name>
    <dbReference type="NCBI Taxonomy" id="491923"/>
    <lineage>
        <taxon>Bacteria</taxon>
        <taxon>Pseudomonadati</taxon>
        <taxon>Pseudomonadota</taxon>
        <taxon>Alphaproteobacteria</taxon>
        <taxon>Parvularculales</taxon>
        <taxon>Parvularculaceae</taxon>
        <taxon>Parvularcula</taxon>
    </lineage>
</organism>
<comment type="similarity">
    <text evidence="2">Belongs to the short-chain dehydrogenases/reductases (SDR) family.</text>
</comment>
<evidence type="ECO:0000256" key="1">
    <source>
        <dbReference type="ARBA" id="ARBA00023002"/>
    </source>
</evidence>
<dbReference type="InterPro" id="IPR002347">
    <property type="entry name" value="SDR_fam"/>
</dbReference>
<protein>
    <submittedName>
        <fullName evidence="4">SDR family NAD(P)-dependent oxidoreductase</fullName>
    </submittedName>
</protein>